<dbReference type="Proteomes" id="UP001232725">
    <property type="component" value="Unassembled WGS sequence"/>
</dbReference>
<gene>
    <name evidence="1" type="ORF">Q9R02_12390</name>
</gene>
<dbReference type="Gene3D" id="1.10.8.1050">
    <property type="entry name" value="Antitoxin VbhA-like"/>
    <property type="match status" value="1"/>
</dbReference>
<accession>A0ABT9IQT2</accession>
<name>A0ABT9IQT2_9MICC</name>
<evidence type="ECO:0000313" key="2">
    <source>
        <dbReference type="Proteomes" id="UP001232725"/>
    </source>
</evidence>
<evidence type="ECO:0008006" key="3">
    <source>
        <dbReference type="Google" id="ProtNLM"/>
    </source>
</evidence>
<comment type="caution">
    <text evidence="1">The sequence shown here is derived from an EMBL/GenBank/DDBJ whole genome shotgun (WGS) entry which is preliminary data.</text>
</comment>
<sequence>MSFDKSMIVRSDNVAARRESMTDILASWDLEGAMPDVVGMKIVNRYVSGLVELPTALEAVRNRASQLRAKEISAGNV</sequence>
<dbReference type="RefSeq" id="WP_305997009.1">
    <property type="nucleotide sequence ID" value="NZ_JAVALS010000009.1"/>
</dbReference>
<dbReference type="EMBL" id="JAVALS010000009">
    <property type="protein sequence ID" value="MDP5227956.1"/>
    <property type="molecule type" value="Genomic_DNA"/>
</dbReference>
<keyword evidence="2" id="KW-1185">Reference proteome</keyword>
<dbReference type="InterPro" id="IPR043038">
    <property type="entry name" value="VbhA_sf"/>
</dbReference>
<protein>
    <recommendedName>
        <fullName evidence="3">Antitoxin VbhA domain-containing protein</fullName>
    </recommendedName>
</protein>
<evidence type="ECO:0000313" key="1">
    <source>
        <dbReference type="EMBL" id="MDP5227956.1"/>
    </source>
</evidence>
<reference evidence="1 2" key="1">
    <citation type="submission" date="2023-08" db="EMBL/GenBank/DDBJ databases">
        <title>Arthrobacter horti sp. nov., isolated from forest soil.</title>
        <authorList>
            <person name="Park M."/>
        </authorList>
    </citation>
    <scope>NUCLEOTIDE SEQUENCE [LARGE SCALE GENOMIC DNA]</scope>
    <source>
        <strain evidence="1 2">YJM1</strain>
    </source>
</reference>
<proteinExistence type="predicted"/>
<organism evidence="1 2">
    <name type="scientific">Arthrobacter horti</name>
    <dbReference type="NCBI Taxonomy" id="3068273"/>
    <lineage>
        <taxon>Bacteria</taxon>
        <taxon>Bacillati</taxon>
        <taxon>Actinomycetota</taxon>
        <taxon>Actinomycetes</taxon>
        <taxon>Micrococcales</taxon>
        <taxon>Micrococcaceae</taxon>
        <taxon>Arthrobacter</taxon>
    </lineage>
</organism>